<feature type="region of interest" description="Disordered" evidence="1">
    <location>
        <begin position="1459"/>
        <end position="1490"/>
    </location>
</feature>
<name>A0AAN6X011_9PEZI</name>
<sequence>MASNGATTQALLGAFTFGSVVYAASAALALYINGHGSAVFRDSQRLVLIFFLICSALWAVVDFITTLIDTTGRTMPCQIAVIFASIFDQLARFSIEQFLLWAMNSNKGGKASVAKLIPQIVVLLRFVAGAVFVGFTRPQTDDFCVATTSGLPVGVAVVVLDAVIIVLLIQKLYSGGAAAKANGKPLTSVLLGLVCWTVSSIVMLLGIQTIPPAARTALPAGGLLVLISCVTAGAWTLVGSKKSEPGHPEAPSPRRINISRDISTADSEYPPSRYEDLKEANIRSSRSFTNPRMVPRVKDESSIGFPFVLDPTQGEPIPPLPATTMPTSDLVRKLERQATGKWGMRDMGKGAGGGRLVIGQPVLQNDEDKNPLNKIATVGLREAAMAERERRAKTQGESDAAAINHAAVQSMGMSHEEALKRAASVKSLKRKEVGSMISRQSYLPGTLQPEPTASTTSAQLSPRGDEPRRRSPRVPEPAEERPWSPDKMTALVRNESVSSTNSTRPVTVLQTTVPQPIQRPEIRPSRMLPPSPDASPQPEAAKTPLQRRPTIGLPTNPRARGIQVAQEAAAGSQHKTIMFVNNIEYHDPIGVESIIQDAKAQPRNTKAVANPETPGTSASVVNRPRPIPRNPSPSHRRSKSGGSLMGRKSILNSTPGSPTQLPPLPPAPVASGLPSRPHPNDTKSMTFDEKMTLLFPSPGSAKATNRRSSSVPDLPQIPKSYLDTSSTSSESDSQRRSNRTTKTSVRTDSVLEVDEIPQKPTVLNTSNEAARTWMRAFDGGKQQSAEKRKSSPVLPQSRVRASAWTETTVDDATTNWSAMNTPEIAIGMPVMPAMGLPAPVRMPARQVTAPKQENRDSDTVPFMLDTSMTEQVDNRKSWLQDDEEEPVLLKPTRFSQSQWHRRVGDECPAFSECMEKGSRKTPPTPLTLNAPGKKAIVIQTEPSPLESPEHALRQIQAQLKKLEEPQASATETPSKRLALLENLEKEMGMQVDHWKEMKHDLGRDSLSSLQTSSPTAKRESLASVASTVIESSNRSSIGADRRASRLARVVRNNSTRTVPVESSVRNSASPQMSKWQKRLTEAQMEYMDARLLRESSVNFLQLSRAQIASPTPPDSDESSVVDEEEVPPIPVQYIKEAAPITPPAVPAASLWSPAKRSSAPAGLLWTPAPKTAPQPEAPLVCMSVRPAPRKELAPLQIESTQLWRKPYENTGRSSTGLWRPVWASAAPPANPARRSSQAAPSSQPQKAPRPLTQRPPRRNKRVTLLPDILENPEPLPDKRGTLGIFQFPWGEKSDTAAVQPRSSVLMAMPGTMSSGAPKAAKQSELTEYSSSFFDDYDDEDEIDGLNSEDEGSNDGFDETTLWEIASLLKVDNVPSRDSLIGDSTRSSVTSNYMEELESDGEGQEQSIVIGLGEPQELIHDQSRDSATLESSDLVMLGNAAYEPEKPLKVEHVKPTPKPVARIGLPANPKASLANRSAPLPPAAESLRSAPPASKRIQTALKQGSAGLWNRPVTGDHKSSSQGGLFAVDSTRSEYRTTSEEPAAQYMSRKPRPAELKPLDKLTSTDLWTAHKAAKRSSHIWIQGAPKAKKARLSDITVQIKPRALFEIDPERTEFRTTSEEPAAQYMARKPRTAELKPLDQLKSTNLWTAETNAKRSEHSWIHGAPKAKKARLSDITVQIKPKRLFEIDLERSEFRTTSEEPAAQYMTRKPRAAELKPLDQLKSTNLWAASTKAKIEPNWIQEVPKSKKASSNKVFIPVCSPTAWQAALKEAVSASYPQPRRISATAADWDAALEEAIALSCPQSPTPEFDSAVCHPVFAAKSLVTRSPEFHPAATGYTYDVANVHPVFFGSLAITCPLESVHPAISSYAAKKLRRHRSKRSTEPGHVRSRSRSASHSRKDEIRALIRTIEEEGEYVVPVPAIPRRDAIQAQIEALEQERMFVQQAAQAEYLRRTSMLNHYVPEPVLPEPEPIVETVQDIQRRLSQRIRESLIISRPSSATTTPVATPTRARSKSIKITKAAPPLPTTTTTTTVAKPPATLWTPPVKKAVVAAPTGLWTDQADHSVASPPAEEDSDAAARRAHGRKTIQKKARRAEILAQIAAVKAGLNPFTTFEGMSLWTAPSPVVPEIDWLHTVNRPVVVPRRKRSSASKHHHHHHERTESRGVILRY</sequence>
<feature type="region of interest" description="Disordered" evidence="1">
    <location>
        <begin position="600"/>
        <end position="748"/>
    </location>
</feature>
<feature type="transmembrane region" description="Helical" evidence="2">
    <location>
        <begin position="116"/>
        <end position="136"/>
    </location>
</feature>
<feature type="region of interest" description="Disordered" evidence="1">
    <location>
        <begin position="240"/>
        <end position="272"/>
    </location>
</feature>
<feature type="transmembrane region" description="Helical" evidence="2">
    <location>
        <begin position="143"/>
        <end position="169"/>
    </location>
</feature>
<evidence type="ECO:0000313" key="4">
    <source>
        <dbReference type="Proteomes" id="UP001302126"/>
    </source>
</evidence>
<accession>A0AAN6X011</accession>
<feature type="region of interest" description="Disordered" evidence="1">
    <location>
        <begin position="437"/>
        <end position="489"/>
    </location>
</feature>
<feature type="region of interest" description="Disordered" evidence="1">
    <location>
        <begin position="1333"/>
        <end position="1356"/>
    </location>
</feature>
<protein>
    <submittedName>
        <fullName evidence="3">Uncharacterized protein</fullName>
    </submittedName>
</protein>
<feature type="transmembrane region" description="Helical" evidence="2">
    <location>
        <begin position="217"/>
        <end position="238"/>
    </location>
</feature>
<keyword evidence="4" id="KW-1185">Reference proteome</keyword>
<feature type="region of interest" description="Disordered" evidence="1">
    <location>
        <begin position="1206"/>
        <end position="1276"/>
    </location>
</feature>
<feature type="region of interest" description="Disordered" evidence="1">
    <location>
        <begin position="779"/>
        <end position="801"/>
    </location>
</feature>
<keyword evidence="2" id="KW-1133">Transmembrane helix</keyword>
<organism evidence="3 4">
    <name type="scientific">Podospora australis</name>
    <dbReference type="NCBI Taxonomy" id="1536484"/>
    <lineage>
        <taxon>Eukaryota</taxon>
        <taxon>Fungi</taxon>
        <taxon>Dikarya</taxon>
        <taxon>Ascomycota</taxon>
        <taxon>Pezizomycotina</taxon>
        <taxon>Sordariomycetes</taxon>
        <taxon>Sordariomycetidae</taxon>
        <taxon>Sordariales</taxon>
        <taxon>Podosporaceae</taxon>
        <taxon>Podospora</taxon>
    </lineage>
</organism>
<feature type="compositionally biased region" description="Basic residues" evidence="1">
    <location>
        <begin position="2144"/>
        <end position="2157"/>
    </location>
</feature>
<reference evidence="3" key="1">
    <citation type="journal article" date="2023" name="Mol. Phylogenet. Evol.">
        <title>Genome-scale phylogeny and comparative genomics of the fungal order Sordariales.</title>
        <authorList>
            <person name="Hensen N."/>
            <person name="Bonometti L."/>
            <person name="Westerberg I."/>
            <person name="Brannstrom I.O."/>
            <person name="Guillou S."/>
            <person name="Cros-Aarteil S."/>
            <person name="Calhoun S."/>
            <person name="Haridas S."/>
            <person name="Kuo A."/>
            <person name="Mondo S."/>
            <person name="Pangilinan J."/>
            <person name="Riley R."/>
            <person name="LaButti K."/>
            <person name="Andreopoulos B."/>
            <person name="Lipzen A."/>
            <person name="Chen C."/>
            <person name="Yan M."/>
            <person name="Daum C."/>
            <person name="Ng V."/>
            <person name="Clum A."/>
            <person name="Steindorff A."/>
            <person name="Ohm R.A."/>
            <person name="Martin F."/>
            <person name="Silar P."/>
            <person name="Natvig D.O."/>
            <person name="Lalanne C."/>
            <person name="Gautier V."/>
            <person name="Ament-Velasquez S.L."/>
            <person name="Kruys A."/>
            <person name="Hutchinson M.I."/>
            <person name="Powell A.J."/>
            <person name="Barry K."/>
            <person name="Miller A.N."/>
            <person name="Grigoriev I.V."/>
            <person name="Debuchy R."/>
            <person name="Gladieux P."/>
            <person name="Hiltunen Thoren M."/>
            <person name="Johannesson H."/>
        </authorList>
    </citation>
    <scope>NUCLEOTIDE SEQUENCE</scope>
    <source>
        <strain evidence="3">PSN309</strain>
    </source>
</reference>
<feature type="transmembrane region" description="Helical" evidence="2">
    <location>
        <begin position="46"/>
        <end position="68"/>
    </location>
</feature>
<evidence type="ECO:0000256" key="1">
    <source>
        <dbReference type="SAM" id="MobiDB-lite"/>
    </source>
</evidence>
<feature type="compositionally biased region" description="Polar residues" evidence="1">
    <location>
        <begin position="437"/>
        <end position="460"/>
    </location>
</feature>
<comment type="caution">
    <text evidence="3">The sequence shown here is derived from an EMBL/GenBank/DDBJ whole genome shotgun (WGS) entry which is preliminary data.</text>
</comment>
<evidence type="ECO:0000256" key="2">
    <source>
        <dbReference type="SAM" id="Phobius"/>
    </source>
</evidence>
<feature type="compositionally biased region" description="Low complexity" evidence="1">
    <location>
        <begin position="1223"/>
        <end position="1250"/>
    </location>
</feature>
<feature type="region of interest" description="Disordered" evidence="1">
    <location>
        <begin position="2060"/>
        <end position="2085"/>
    </location>
</feature>
<keyword evidence="2" id="KW-0812">Transmembrane</keyword>
<dbReference type="EMBL" id="MU864363">
    <property type="protein sequence ID" value="KAK4190798.1"/>
    <property type="molecule type" value="Genomic_DNA"/>
</dbReference>
<feature type="region of interest" description="Disordered" evidence="1">
    <location>
        <begin position="1872"/>
        <end position="1899"/>
    </location>
</feature>
<feature type="transmembrane region" description="Helical" evidence="2">
    <location>
        <begin position="12"/>
        <end position="34"/>
    </location>
</feature>
<gene>
    <name evidence="3" type="ORF">QBC35DRAFT_55243</name>
</gene>
<dbReference type="Proteomes" id="UP001302126">
    <property type="component" value="Unassembled WGS sequence"/>
</dbReference>
<feature type="compositionally biased region" description="Acidic residues" evidence="1">
    <location>
        <begin position="1334"/>
        <end position="1356"/>
    </location>
</feature>
<proteinExistence type="predicted"/>
<feature type="compositionally biased region" description="Polar residues" evidence="1">
    <location>
        <begin position="702"/>
        <end position="711"/>
    </location>
</feature>
<feature type="transmembrane region" description="Helical" evidence="2">
    <location>
        <begin position="189"/>
        <end position="210"/>
    </location>
</feature>
<feature type="region of interest" description="Disordered" evidence="1">
    <location>
        <begin position="512"/>
        <end position="558"/>
    </location>
</feature>
<reference evidence="3" key="2">
    <citation type="submission" date="2023-05" db="EMBL/GenBank/DDBJ databases">
        <authorList>
            <consortium name="Lawrence Berkeley National Laboratory"/>
            <person name="Steindorff A."/>
            <person name="Hensen N."/>
            <person name="Bonometti L."/>
            <person name="Westerberg I."/>
            <person name="Brannstrom I.O."/>
            <person name="Guillou S."/>
            <person name="Cros-Aarteil S."/>
            <person name="Calhoun S."/>
            <person name="Haridas S."/>
            <person name="Kuo A."/>
            <person name="Mondo S."/>
            <person name="Pangilinan J."/>
            <person name="Riley R."/>
            <person name="Labutti K."/>
            <person name="Andreopoulos B."/>
            <person name="Lipzen A."/>
            <person name="Chen C."/>
            <person name="Yanf M."/>
            <person name="Daum C."/>
            <person name="Ng V."/>
            <person name="Clum A."/>
            <person name="Ohm R."/>
            <person name="Martin F."/>
            <person name="Silar P."/>
            <person name="Natvig D."/>
            <person name="Lalanne C."/>
            <person name="Gautier V."/>
            <person name="Ament-Velasquez S.L."/>
            <person name="Kruys A."/>
            <person name="Hutchinson M.I."/>
            <person name="Powell A.J."/>
            <person name="Barry K."/>
            <person name="Miller A.N."/>
            <person name="Grigoriev I.V."/>
            <person name="Debuchy R."/>
            <person name="Gladieux P."/>
            <person name="Thoren M.H."/>
            <person name="Johannesson H."/>
        </authorList>
    </citation>
    <scope>NUCLEOTIDE SEQUENCE</scope>
    <source>
        <strain evidence="3">PSN309</strain>
    </source>
</reference>
<feature type="region of interest" description="Disordered" evidence="1">
    <location>
        <begin position="1507"/>
        <end position="1549"/>
    </location>
</feature>
<keyword evidence="2" id="KW-0472">Membrane</keyword>
<feature type="region of interest" description="Disordered" evidence="1">
    <location>
        <begin position="2144"/>
        <end position="2169"/>
    </location>
</feature>
<feature type="compositionally biased region" description="Basic and acidic residues" evidence="1">
    <location>
        <begin position="678"/>
        <end position="691"/>
    </location>
</feature>
<evidence type="ECO:0000313" key="3">
    <source>
        <dbReference type="EMBL" id="KAK4190798.1"/>
    </source>
</evidence>
<feature type="compositionally biased region" description="Basic residues" evidence="1">
    <location>
        <begin position="1887"/>
        <end position="1896"/>
    </location>
</feature>